<feature type="compositionally biased region" description="Basic and acidic residues" evidence="16">
    <location>
        <begin position="42"/>
        <end position="66"/>
    </location>
</feature>
<evidence type="ECO:0000256" key="16">
    <source>
        <dbReference type="SAM" id="MobiDB-lite"/>
    </source>
</evidence>
<evidence type="ECO:0000256" key="6">
    <source>
        <dbReference type="ARBA" id="ARBA00022741"/>
    </source>
</evidence>
<reference evidence="18 19" key="1">
    <citation type="journal article" date="2016" name="PLoS ONE">
        <title>Sequence Assembly of Yarrowia lipolytica Strain W29/CLIB89 Shows Transposable Element Diversity.</title>
        <authorList>
            <person name="Magnan C."/>
            <person name="Yu J."/>
            <person name="Chang I."/>
            <person name="Jahn E."/>
            <person name="Kanomata Y."/>
            <person name="Wu J."/>
            <person name="Zeller M."/>
            <person name="Oakes M."/>
            <person name="Baldi P."/>
            <person name="Sandmeyer S."/>
        </authorList>
    </citation>
    <scope>NUCLEOTIDE SEQUENCE [LARGE SCALE GENOMIC DNA]</scope>
    <source>
        <strain evidence="19">CLIB89(W29)</strain>
    </source>
</reference>
<organism evidence="18 19">
    <name type="scientific">Yarrowia lipolytica</name>
    <name type="common">Candida lipolytica</name>
    <dbReference type="NCBI Taxonomy" id="4952"/>
    <lineage>
        <taxon>Eukaryota</taxon>
        <taxon>Fungi</taxon>
        <taxon>Dikarya</taxon>
        <taxon>Ascomycota</taxon>
        <taxon>Saccharomycotina</taxon>
        <taxon>Dipodascomycetes</taxon>
        <taxon>Dipodascales</taxon>
        <taxon>Dipodascales incertae sedis</taxon>
        <taxon>Yarrowia</taxon>
    </lineage>
</organism>
<keyword evidence="8 14" id="KW-0067">ATP-binding</keyword>
<evidence type="ECO:0000256" key="1">
    <source>
        <dbReference type="ARBA" id="ARBA00004123"/>
    </source>
</evidence>
<dbReference type="Gene3D" id="2.40.50.140">
    <property type="entry name" value="Nucleic acid-binding proteins"/>
    <property type="match status" value="1"/>
</dbReference>
<keyword evidence="11" id="KW-0539">Nucleus</keyword>
<dbReference type="InterPro" id="IPR012308">
    <property type="entry name" value="DNA_ligase_ATP-dep_N"/>
</dbReference>
<dbReference type="Gene3D" id="3.30.470.30">
    <property type="entry name" value="DNA ligase/mRNA capping enzyme"/>
    <property type="match status" value="1"/>
</dbReference>
<dbReference type="eggNOG" id="KOG0967">
    <property type="taxonomic scope" value="Eukaryota"/>
</dbReference>
<dbReference type="Pfam" id="PF01068">
    <property type="entry name" value="DNA_ligase_A_M"/>
    <property type="match status" value="1"/>
</dbReference>
<dbReference type="PANTHER" id="PTHR45674">
    <property type="entry name" value="DNA LIGASE 1/3 FAMILY MEMBER"/>
    <property type="match status" value="1"/>
</dbReference>
<dbReference type="InterPro" id="IPR012309">
    <property type="entry name" value="DNA_ligase_ATP-dep_C"/>
</dbReference>
<feature type="domain" description="ATP-dependent DNA ligase family profile" evidence="17">
    <location>
        <begin position="480"/>
        <end position="617"/>
    </location>
</feature>
<evidence type="ECO:0000256" key="12">
    <source>
        <dbReference type="ARBA" id="ARBA00023306"/>
    </source>
</evidence>
<dbReference type="AlphaFoldDB" id="A0A1D8NLG5"/>
<dbReference type="PANTHER" id="PTHR45674:SF4">
    <property type="entry name" value="DNA LIGASE 1"/>
    <property type="match status" value="1"/>
</dbReference>
<dbReference type="Pfam" id="PF04679">
    <property type="entry name" value="DNA_ligase_A_C"/>
    <property type="match status" value="1"/>
</dbReference>
<dbReference type="OMA" id="WIKYKRD"/>
<evidence type="ECO:0000313" key="19">
    <source>
        <dbReference type="Proteomes" id="UP000182444"/>
    </source>
</evidence>
<dbReference type="PROSITE" id="PS00697">
    <property type="entry name" value="DNA_LIGASE_A1"/>
    <property type="match status" value="1"/>
</dbReference>
<dbReference type="GO" id="GO:0071897">
    <property type="term" value="P:DNA biosynthetic process"/>
    <property type="evidence" value="ECO:0007669"/>
    <property type="project" value="InterPro"/>
</dbReference>
<dbReference type="VEuPathDB" id="FungiDB:YALI1_F01696g"/>
<dbReference type="EMBL" id="CP017558">
    <property type="protein sequence ID" value="AOW06468.1"/>
    <property type="molecule type" value="Genomic_DNA"/>
</dbReference>
<dbReference type="InterPro" id="IPR016059">
    <property type="entry name" value="DNA_ligase_ATP-dep_CS"/>
</dbReference>
<evidence type="ECO:0000256" key="4">
    <source>
        <dbReference type="ARBA" id="ARBA00022618"/>
    </source>
</evidence>
<dbReference type="Pfam" id="PF04675">
    <property type="entry name" value="DNA_ligase_A_N"/>
    <property type="match status" value="1"/>
</dbReference>
<feature type="region of interest" description="Disordered" evidence="16">
    <location>
        <begin position="42"/>
        <end position="108"/>
    </location>
</feature>
<keyword evidence="9 14" id="KW-0233">DNA recombination</keyword>
<accession>A0A1D8NLG5</accession>
<comment type="subcellular location">
    <subcellularLocation>
        <location evidence="1">Nucleus</location>
    </subcellularLocation>
</comment>
<dbReference type="EC" id="6.5.1.1" evidence="14"/>
<dbReference type="GO" id="GO:0006284">
    <property type="term" value="P:base-excision repair"/>
    <property type="evidence" value="ECO:0007669"/>
    <property type="project" value="EnsemblFungi"/>
</dbReference>
<name>A0A1D8NLG5_YARLL</name>
<keyword evidence="7 14" id="KW-0227">DNA damage</keyword>
<dbReference type="GO" id="GO:0051301">
    <property type="term" value="P:cell division"/>
    <property type="evidence" value="ECO:0007669"/>
    <property type="project" value="UniProtKB-KW"/>
</dbReference>
<evidence type="ECO:0000256" key="8">
    <source>
        <dbReference type="ARBA" id="ARBA00022840"/>
    </source>
</evidence>
<evidence type="ECO:0000313" key="18">
    <source>
        <dbReference type="EMBL" id="AOW06468.1"/>
    </source>
</evidence>
<dbReference type="CDD" id="cd07900">
    <property type="entry name" value="Adenylation_DNA_ligase_I_Euk"/>
    <property type="match status" value="1"/>
</dbReference>
<sequence>MQLNTIKPRRVMFLSFRTPTTRRVVFNMAKQQTLNFFGTKRKASEEVEDKKVAKVKIETKTTKSPEPETSSKQSPKSPKKQSPKSSNKELSASKQFLKSSTSTSSLPSTKTVCAETAKKLAEEGSGHTHGPLLYRTIVDTFEKIEATTKRLEITAHCAALFLSVLKSHPQMMATVVYLCINRLGPDYEGLELGLGESLLMKSIAESTGRTPAYVKTEYQKLGDLGKVAQSSKSNQRAMFKPEPLKAANVFDTFREIAQTTGKDSQNAKINMIKRMMGACQGNEAKFIIRSLEGKLRIGLAEKSVLVSLSQAFVTFEAENKGKKVNPDDITAGEEMIRDVFCQLPNYALIIDAILENGIMRLSETCKISTGVPLKPMLAKPTKSISEVLDRFQDTEFTCEYKYDGERAQIHKTESGEMFVYSRNSEDMTVRYPDLVSIIPKFAGEAKSFILDCEAVAWDRKQNKILPFQVLSTRKRKNVNEEEITVRVCIFAFDILYLNGESLLTLPLAERRQKLKEAFTEVPGEFLFAKSMDTSNVEEIQTFLDQSIKDSCEGLMVKLLEGKESGYEPSKRSRNWLKVKKDYIDGIGDSLDLVILGGYFGKGKRSQWYGAFLLGVYNQDSEEFETVCKTATGFSEEMLQKMYDKLKPTVIETPHSDVSYDSTPANLPDVWFDPSTVIEILAADLSLSPVYKAGIDQMDRGISLRFPRFIRVRDDKGIHDATSSDQIVEMYQNQAALVG</sequence>
<comment type="catalytic activity">
    <reaction evidence="13 14">
        <text>ATP + (deoxyribonucleotide)n-3'-hydroxyl + 5'-phospho-(deoxyribonucleotide)m = (deoxyribonucleotide)n+m + AMP + diphosphate.</text>
        <dbReference type="EC" id="6.5.1.1"/>
    </reaction>
</comment>
<dbReference type="FunFam" id="3.30.470.30:FF:000016">
    <property type="entry name" value="DNA ligase"/>
    <property type="match status" value="1"/>
</dbReference>
<dbReference type="KEGG" id="yli:2908208"/>
<dbReference type="SUPFAM" id="SSF56091">
    <property type="entry name" value="DNA ligase/mRNA capping enzyme, catalytic domain"/>
    <property type="match status" value="1"/>
</dbReference>
<keyword evidence="3 14" id="KW-0436">Ligase</keyword>
<dbReference type="Gene3D" id="1.10.3260.10">
    <property type="entry name" value="DNA ligase, ATP-dependent, N-terminal domain"/>
    <property type="match status" value="1"/>
</dbReference>
<protein>
    <recommendedName>
        <fullName evidence="14">DNA ligase</fullName>
        <ecNumber evidence="14">6.5.1.1</ecNumber>
    </recommendedName>
</protein>
<dbReference type="VEuPathDB" id="FungiDB:YALI0_F01034g"/>
<evidence type="ECO:0000256" key="15">
    <source>
        <dbReference type="RuleBase" id="RU004196"/>
    </source>
</evidence>
<keyword evidence="5" id="KW-0235">DNA replication</keyword>
<evidence type="ECO:0000256" key="2">
    <source>
        <dbReference type="ARBA" id="ARBA00007572"/>
    </source>
</evidence>
<dbReference type="GO" id="GO:0035753">
    <property type="term" value="P:maintenance of DNA trinucleotide repeats"/>
    <property type="evidence" value="ECO:0007669"/>
    <property type="project" value="EnsemblFungi"/>
</dbReference>
<dbReference type="RefSeq" id="XP_504846.3">
    <property type="nucleotide sequence ID" value="XM_504846.3"/>
</dbReference>
<dbReference type="GO" id="GO:0005524">
    <property type="term" value="F:ATP binding"/>
    <property type="evidence" value="ECO:0007669"/>
    <property type="project" value="UniProtKB-KW"/>
</dbReference>
<feature type="compositionally biased region" description="Low complexity" evidence="16">
    <location>
        <begin position="97"/>
        <end position="108"/>
    </location>
</feature>
<dbReference type="GO" id="GO:0006310">
    <property type="term" value="P:DNA recombination"/>
    <property type="evidence" value="ECO:0007669"/>
    <property type="project" value="UniProtKB-KW"/>
</dbReference>
<dbReference type="InterPro" id="IPR050191">
    <property type="entry name" value="ATP-dep_DNA_ligase"/>
</dbReference>
<evidence type="ECO:0000259" key="17">
    <source>
        <dbReference type="PROSITE" id="PS50160"/>
    </source>
</evidence>
<evidence type="ECO:0000256" key="7">
    <source>
        <dbReference type="ARBA" id="ARBA00022763"/>
    </source>
</evidence>
<dbReference type="SUPFAM" id="SSF50249">
    <property type="entry name" value="Nucleic acid-binding proteins"/>
    <property type="match status" value="1"/>
</dbReference>
<comment type="similarity">
    <text evidence="2 15">Belongs to the ATP-dependent DNA ligase family.</text>
</comment>
<dbReference type="PROSITE" id="PS00333">
    <property type="entry name" value="DNA_LIGASE_A2"/>
    <property type="match status" value="1"/>
</dbReference>
<evidence type="ECO:0000256" key="14">
    <source>
        <dbReference type="RuleBase" id="RU000617"/>
    </source>
</evidence>
<evidence type="ECO:0000256" key="10">
    <source>
        <dbReference type="ARBA" id="ARBA00023204"/>
    </source>
</evidence>
<keyword evidence="10 14" id="KW-0234">DNA repair</keyword>
<dbReference type="CDD" id="cd07969">
    <property type="entry name" value="OBF_DNA_ligase_I"/>
    <property type="match status" value="1"/>
</dbReference>
<dbReference type="SUPFAM" id="SSF117018">
    <property type="entry name" value="ATP-dependent DNA ligase DNA-binding domain"/>
    <property type="match status" value="1"/>
</dbReference>
<dbReference type="InterPro" id="IPR000977">
    <property type="entry name" value="DNA_ligase_ATP-dep"/>
</dbReference>
<evidence type="ECO:0000256" key="3">
    <source>
        <dbReference type="ARBA" id="ARBA00022598"/>
    </source>
</evidence>
<dbReference type="GO" id="GO:1903461">
    <property type="term" value="P:Okazaki fragment processing involved in mitotic DNA replication"/>
    <property type="evidence" value="ECO:0007669"/>
    <property type="project" value="EnsemblFungi"/>
</dbReference>
<evidence type="ECO:0000256" key="5">
    <source>
        <dbReference type="ARBA" id="ARBA00022705"/>
    </source>
</evidence>
<dbReference type="InterPro" id="IPR012340">
    <property type="entry name" value="NA-bd_OB-fold"/>
</dbReference>
<dbReference type="GO" id="GO:0006289">
    <property type="term" value="P:nucleotide-excision repair"/>
    <property type="evidence" value="ECO:0007669"/>
    <property type="project" value="EnsemblFungi"/>
</dbReference>
<dbReference type="FunFam" id="1.10.3260.10:FF:000001">
    <property type="entry name" value="DNA ligase"/>
    <property type="match status" value="1"/>
</dbReference>
<dbReference type="GO" id="GO:0003910">
    <property type="term" value="F:DNA ligase (ATP) activity"/>
    <property type="evidence" value="ECO:0007669"/>
    <property type="project" value="UniProtKB-EC"/>
</dbReference>
<dbReference type="PROSITE" id="PS50160">
    <property type="entry name" value="DNA_LIGASE_A3"/>
    <property type="match status" value="1"/>
</dbReference>
<evidence type="ECO:0000256" key="9">
    <source>
        <dbReference type="ARBA" id="ARBA00023172"/>
    </source>
</evidence>
<keyword evidence="4" id="KW-0132">Cell division</keyword>
<dbReference type="GeneID" id="2908208"/>
<dbReference type="Proteomes" id="UP000182444">
    <property type="component" value="Chromosome 1F"/>
</dbReference>
<proteinExistence type="inferred from homology"/>
<feature type="compositionally biased region" description="Low complexity" evidence="16">
    <location>
        <begin position="67"/>
        <end position="76"/>
    </location>
</feature>
<evidence type="ECO:0000256" key="13">
    <source>
        <dbReference type="ARBA" id="ARBA00034003"/>
    </source>
</evidence>
<dbReference type="NCBIfam" id="TIGR00574">
    <property type="entry name" value="dnl1"/>
    <property type="match status" value="1"/>
</dbReference>
<keyword evidence="12" id="KW-0131">Cell cycle</keyword>
<dbReference type="GO" id="GO:0005634">
    <property type="term" value="C:nucleus"/>
    <property type="evidence" value="ECO:0007669"/>
    <property type="project" value="UniProtKB-SubCell"/>
</dbReference>
<keyword evidence="6 14" id="KW-0547">Nucleotide-binding</keyword>
<dbReference type="GO" id="GO:0005739">
    <property type="term" value="C:mitochondrion"/>
    <property type="evidence" value="ECO:0007669"/>
    <property type="project" value="EnsemblFungi"/>
</dbReference>
<dbReference type="FunFam" id="2.40.50.140:FF:000062">
    <property type="entry name" value="DNA ligase"/>
    <property type="match status" value="1"/>
</dbReference>
<evidence type="ECO:0000256" key="11">
    <source>
        <dbReference type="ARBA" id="ARBA00023242"/>
    </source>
</evidence>
<dbReference type="Gene3D" id="3.30.1490.70">
    <property type="match status" value="1"/>
</dbReference>
<gene>
    <name evidence="18" type="ORF">YALI1_F01696g</name>
</gene>
<dbReference type="InterPro" id="IPR012310">
    <property type="entry name" value="DNA_ligase_ATP-dep_cent"/>
</dbReference>
<dbReference type="GO" id="GO:0003677">
    <property type="term" value="F:DNA binding"/>
    <property type="evidence" value="ECO:0007669"/>
    <property type="project" value="InterPro"/>
</dbReference>
<dbReference type="InterPro" id="IPR036599">
    <property type="entry name" value="DNA_ligase_N_sf"/>
</dbReference>